<evidence type="ECO:0000313" key="2">
    <source>
        <dbReference type="Proteomes" id="UP001499841"/>
    </source>
</evidence>
<protein>
    <submittedName>
        <fullName evidence="1">Uncharacterized protein</fullName>
    </submittedName>
</protein>
<sequence>MLQRRLELPTDLAVSRQTAEVRRTDVHGRTLTETLTFGVTESLTHRGRGEVCRPRLSTVRLTIADNAGKRRMLC</sequence>
<evidence type="ECO:0000313" key="1">
    <source>
        <dbReference type="EMBL" id="GAA4286882.1"/>
    </source>
</evidence>
<gene>
    <name evidence="1" type="ORF">GCM10022262_12410</name>
</gene>
<dbReference type="EMBL" id="BAABBA010000005">
    <property type="protein sequence ID" value="GAA4286882.1"/>
    <property type="molecule type" value="Genomic_DNA"/>
</dbReference>
<reference evidence="2" key="1">
    <citation type="journal article" date="2019" name="Int. J. Syst. Evol. Microbiol.">
        <title>The Global Catalogue of Microorganisms (GCM) 10K type strain sequencing project: providing services to taxonomists for standard genome sequencing and annotation.</title>
        <authorList>
            <consortium name="The Broad Institute Genomics Platform"/>
            <consortium name="The Broad Institute Genome Sequencing Center for Infectious Disease"/>
            <person name="Wu L."/>
            <person name="Ma J."/>
        </authorList>
    </citation>
    <scope>NUCLEOTIDE SEQUENCE [LARGE SCALE GENOMIC DNA]</scope>
    <source>
        <strain evidence="2">JCM 17459</strain>
    </source>
</reference>
<name>A0ABP8ESQ4_9MICO</name>
<dbReference type="Proteomes" id="UP001499841">
    <property type="component" value="Unassembled WGS sequence"/>
</dbReference>
<comment type="caution">
    <text evidence="1">The sequence shown here is derived from an EMBL/GenBank/DDBJ whole genome shotgun (WGS) entry which is preliminary data.</text>
</comment>
<accession>A0ABP8ESQ4</accession>
<proteinExistence type="predicted"/>
<keyword evidence="2" id="KW-1185">Reference proteome</keyword>
<organism evidence="1 2">
    <name type="scientific">Georgenia daeguensis</name>
    <dbReference type="NCBI Taxonomy" id="908355"/>
    <lineage>
        <taxon>Bacteria</taxon>
        <taxon>Bacillati</taxon>
        <taxon>Actinomycetota</taxon>
        <taxon>Actinomycetes</taxon>
        <taxon>Micrococcales</taxon>
        <taxon>Bogoriellaceae</taxon>
        <taxon>Georgenia</taxon>
    </lineage>
</organism>